<comment type="caution">
    <text evidence="2">The sequence shown here is derived from an EMBL/GenBank/DDBJ whole genome shotgun (WGS) entry which is preliminary data.</text>
</comment>
<dbReference type="STRING" id="742726.HMPREF9448_00535"/>
<sequence length="103" mass="12376">MKLDKNKVFSFIRNRISVGKLFLAIFIIFIIFIDENSCIQRIKYDAEINDLRKQIAAQNDTTEYYNHRIEELKTDKNIIEQVAREQYLMSKPNEDIYLIENKK</sequence>
<organism evidence="2 3">
    <name type="scientific">Barnesiella intestinihominis YIT 11860</name>
    <dbReference type="NCBI Taxonomy" id="742726"/>
    <lineage>
        <taxon>Bacteria</taxon>
        <taxon>Pseudomonadati</taxon>
        <taxon>Bacteroidota</taxon>
        <taxon>Bacteroidia</taxon>
        <taxon>Bacteroidales</taxon>
        <taxon>Barnesiellaceae</taxon>
        <taxon>Barnesiella</taxon>
    </lineage>
</organism>
<evidence type="ECO:0000313" key="2">
    <source>
        <dbReference type="EMBL" id="EJZ66358.1"/>
    </source>
</evidence>
<dbReference type="GeneID" id="77847873"/>
<evidence type="ECO:0008006" key="4">
    <source>
        <dbReference type="Google" id="ProtNLM"/>
    </source>
</evidence>
<keyword evidence="3" id="KW-1185">Reference proteome</keyword>
<name>K0X4P9_9BACT</name>
<evidence type="ECO:0000256" key="1">
    <source>
        <dbReference type="SAM" id="Phobius"/>
    </source>
</evidence>
<dbReference type="EMBL" id="ADLE01000001">
    <property type="protein sequence ID" value="EJZ66358.1"/>
    <property type="molecule type" value="Genomic_DNA"/>
</dbReference>
<dbReference type="OrthoDB" id="1467719at2"/>
<dbReference type="HOGENOM" id="CLU_148655_2_0_10"/>
<dbReference type="eggNOG" id="COG2919">
    <property type="taxonomic scope" value="Bacteria"/>
</dbReference>
<keyword evidence="1" id="KW-0472">Membrane</keyword>
<dbReference type="AlphaFoldDB" id="K0X4P9"/>
<proteinExistence type="predicted"/>
<feature type="transmembrane region" description="Helical" evidence="1">
    <location>
        <begin position="12"/>
        <end position="33"/>
    </location>
</feature>
<dbReference type="RefSeq" id="WP_008861032.1">
    <property type="nucleotide sequence ID" value="NZ_JH815203.1"/>
</dbReference>
<keyword evidence="1" id="KW-0812">Transmembrane</keyword>
<evidence type="ECO:0000313" key="3">
    <source>
        <dbReference type="Proteomes" id="UP000006044"/>
    </source>
</evidence>
<dbReference type="Proteomes" id="UP000006044">
    <property type="component" value="Unassembled WGS sequence"/>
</dbReference>
<accession>K0X4P9</accession>
<protein>
    <recommendedName>
        <fullName evidence="4">Cell division protein FtsL</fullName>
    </recommendedName>
</protein>
<dbReference type="InterPro" id="IPR007060">
    <property type="entry name" value="FtsL/DivIC"/>
</dbReference>
<dbReference type="Pfam" id="PF04977">
    <property type="entry name" value="DivIC"/>
    <property type="match status" value="1"/>
</dbReference>
<gene>
    <name evidence="2" type="ORF">HMPREF9448_00535</name>
</gene>
<reference evidence="2 3" key="1">
    <citation type="submission" date="2012-08" db="EMBL/GenBank/DDBJ databases">
        <title>The Genome Sequence of Barnesiella intestinihominis YIT 11860.</title>
        <authorList>
            <consortium name="The Broad Institute Genome Sequencing Platform"/>
            <person name="Earl A."/>
            <person name="Ward D."/>
            <person name="Feldgarden M."/>
            <person name="Gevers D."/>
            <person name="Morotomi M."/>
            <person name="Walker B."/>
            <person name="Young S.K."/>
            <person name="Zeng Q."/>
            <person name="Gargeya S."/>
            <person name="Fitzgerald M."/>
            <person name="Haas B."/>
            <person name="Abouelleil A."/>
            <person name="Alvarado L."/>
            <person name="Arachchi H.M."/>
            <person name="Berlin A.M."/>
            <person name="Chapman S.B."/>
            <person name="Goldberg J."/>
            <person name="Griggs A."/>
            <person name="Gujja S."/>
            <person name="Hansen M."/>
            <person name="Howarth C."/>
            <person name="Imamovic A."/>
            <person name="Larimer J."/>
            <person name="McCowen C."/>
            <person name="Montmayeur A."/>
            <person name="Murphy C."/>
            <person name="Neiman D."/>
            <person name="Pearson M."/>
            <person name="Priest M."/>
            <person name="Roberts A."/>
            <person name="Saif S."/>
            <person name="Shea T."/>
            <person name="Sisk P."/>
            <person name="Sykes S."/>
            <person name="Wortman J."/>
            <person name="Nusbaum C."/>
            <person name="Birren B."/>
        </authorList>
    </citation>
    <scope>NUCLEOTIDE SEQUENCE [LARGE SCALE GENOMIC DNA]</scope>
    <source>
        <strain evidence="2 3">YIT 11860</strain>
    </source>
</reference>
<keyword evidence="1" id="KW-1133">Transmembrane helix</keyword>